<feature type="transmembrane region" description="Helical" evidence="1">
    <location>
        <begin position="65"/>
        <end position="88"/>
    </location>
</feature>
<evidence type="ECO:0000313" key="3">
    <source>
        <dbReference type="Proteomes" id="UP000013964"/>
    </source>
</evidence>
<keyword evidence="3" id="KW-1185">Reference proteome</keyword>
<dbReference type="HOGENOM" id="CLU_1474293_0_0_14"/>
<evidence type="ECO:0008006" key="4">
    <source>
        <dbReference type="Google" id="ProtNLM"/>
    </source>
</evidence>
<dbReference type="EMBL" id="CP005077">
    <property type="protein sequence ID" value="AGM25331.1"/>
    <property type="molecule type" value="Genomic_DNA"/>
</dbReference>
<keyword evidence="1" id="KW-0812">Transmembrane</keyword>
<sequence>MRRIWINLNLNFFLIILFLVFATISFAMTNSLIMKDTTWDLSTWTDKYFSLINQTYVVNWKVGEVITLLMATISGVLAFIGINLHLIFMIKDKEISIENIILTAVTWIFLAIIVGFYVTLVFDLTNYSSYLNTNVMRSGNVWKLNFAIQTFTDIQAGIFEVIAISFTAALISGFIGYYVYTSRK</sequence>
<name>R4UJ33_9MOLU</name>
<evidence type="ECO:0000256" key="1">
    <source>
        <dbReference type="SAM" id="Phobius"/>
    </source>
</evidence>
<evidence type="ECO:0000313" key="2">
    <source>
        <dbReference type="EMBL" id="AGM25331.1"/>
    </source>
</evidence>
<keyword evidence="1" id="KW-1133">Transmembrane helix</keyword>
<protein>
    <recommendedName>
        <fullName evidence="4">Transmembrane protein</fullName>
    </recommendedName>
</protein>
<gene>
    <name evidence="2" type="ORF">SCHRY_v1c07550</name>
</gene>
<dbReference type="KEGG" id="scr:SCHRY_v1c07550"/>
<dbReference type="OrthoDB" id="9823442at2"/>
<dbReference type="RefSeq" id="WP_016339154.1">
    <property type="nucleotide sequence ID" value="NC_021280.1"/>
</dbReference>
<reference evidence="2 3" key="1">
    <citation type="journal article" date="2013" name="Genome Biol. Evol.">
        <title>Complete genomes of two dipteran-associated spiroplasmas provided insights into the origin, dynamics, and impacts of viral invasion in spiroplasma.</title>
        <authorList>
            <person name="Ku C."/>
            <person name="Lo W.S."/>
            <person name="Chen L.L."/>
            <person name="Kuo C.H."/>
        </authorList>
    </citation>
    <scope>NUCLEOTIDE SEQUENCE [LARGE SCALE GENOMIC DNA]</scope>
    <source>
        <strain evidence="2 3">DF-1</strain>
    </source>
</reference>
<keyword evidence="1" id="KW-0472">Membrane</keyword>
<feature type="transmembrane region" description="Helical" evidence="1">
    <location>
        <begin position="161"/>
        <end position="180"/>
    </location>
</feature>
<dbReference type="PATRIC" id="fig|1276227.3.peg.762"/>
<proteinExistence type="predicted"/>
<organism evidence="2 3">
    <name type="scientific">Spiroplasma chrysopicola DF-1</name>
    <dbReference type="NCBI Taxonomy" id="1276227"/>
    <lineage>
        <taxon>Bacteria</taxon>
        <taxon>Bacillati</taxon>
        <taxon>Mycoplasmatota</taxon>
        <taxon>Mollicutes</taxon>
        <taxon>Entomoplasmatales</taxon>
        <taxon>Spiroplasmataceae</taxon>
        <taxon>Spiroplasma</taxon>
    </lineage>
</organism>
<feature type="transmembrane region" description="Helical" evidence="1">
    <location>
        <begin position="100"/>
        <end position="122"/>
    </location>
</feature>
<feature type="transmembrane region" description="Helical" evidence="1">
    <location>
        <begin position="12"/>
        <end position="33"/>
    </location>
</feature>
<accession>R4UJ33</accession>
<dbReference type="AlphaFoldDB" id="R4UJ33"/>
<dbReference type="Proteomes" id="UP000013964">
    <property type="component" value="Chromosome"/>
</dbReference>